<dbReference type="PANTHER" id="PTHR22749">
    <property type="entry name" value="RIBOFLAVIN KINASE/FMN ADENYLYLTRANSFERASE"/>
    <property type="match status" value="1"/>
</dbReference>
<evidence type="ECO:0000256" key="2">
    <source>
        <dbReference type="ARBA" id="ARBA00005201"/>
    </source>
</evidence>
<comment type="similarity">
    <text evidence="3">Belongs to the RibF family.</text>
</comment>
<keyword evidence="8" id="KW-0288">FMN</keyword>
<dbReference type="SMART" id="SM00904">
    <property type="entry name" value="Flavokinase"/>
    <property type="match status" value="1"/>
</dbReference>
<keyword evidence="9" id="KW-0808">Transferase</keyword>
<dbReference type="InterPro" id="IPR023465">
    <property type="entry name" value="Riboflavin_kinase_dom_sf"/>
</dbReference>
<dbReference type="NCBIfam" id="NF004162">
    <property type="entry name" value="PRK05627.1-5"/>
    <property type="match status" value="1"/>
</dbReference>
<evidence type="ECO:0000256" key="7">
    <source>
        <dbReference type="ARBA" id="ARBA00022630"/>
    </source>
</evidence>
<evidence type="ECO:0000256" key="13">
    <source>
        <dbReference type="ARBA" id="ARBA00022827"/>
    </source>
</evidence>
<dbReference type="InterPro" id="IPR002606">
    <property type="entry name" value="Riboflavin_kinase_bac"/>
</dbReference>
<evidence type="ECO:0000256" key="14">
    <source>
        <dbReference type="ARBA" id="ARBA00022840"/>
    </source>
</evidence>
<reference evidence="17" key="1">
    <citation type="submission" date="2016-10" db="EMBL/GenBank/DDBJ databases">
        <title>Sequence of Gallionella enrichment culture.</title>
        <authorList>
            <person name="Poehlein A."/>
            <person name="Muehling M."/>
            <person name="Daniel R."/>
        </authorList>
    </citation>
    <scope>NUCLEOTIDE SEQUENCE</scope>
</reference>
<dbReference type="GO" id="GO:0009398">
    <property type="term" value="P:FMN biosynthetic process"/>
    <property type="evidence" value="ECO:0007669"/>
    <property type="project" value="UniProtKB-UniPathway"/>
</dbReference>
<dbReference type="UniPathway" id="UPA00276">
    <property type="reaction ID" value="UER00406"/>
</dbReference>
<evidence type="ECO:0000256" key="12">
    <source>
        <dbReference type="ARBA" id="ARBA00022777"/>
    </source>
</evidence>
<evidence type="ECO:0000256" key="1">
    <source>
        <dbReference type="ARBA" id="ARBA00004726"/>
    </source>
</evidence>
<comment type="caution">
    <text evidence="17">The sequence shown here is derived from an EMBL/GenBank/DDBJ whole genome shotgun (WGS) entry which is preliminary data.</text>
</comment>
<dbReference type="GO" id="GO:0005524">
    <property type="term" value="F:ATP binding"/>
    <property type="evidence" value="ECO:0007669"/>
    <property type="project" value="UniProtKB-KW"/>
</dbReference>
<dbReference type="InterPro" id="IPR004821">
    <property type="entry name" value="Cyt_trans-like"/>
</dbReference>
<dbReference type="EMBL" id="MLJW01000134">
    <property type="protein sequence ID" value="OIQ97373.1"/>
    <property type="molecule type" value="Genomic_DNA"/>
</dbReference>
<comment type="pathway">
    <text evidence="2">Cofactor biosynthesis; FMN biosynthesis; FMN from riboflavin (ATP route): step 1/1.</text>
</comment>
<dbReference type="Gene3D" id="3.40.50.620">
    <property type="entry name" value="HUPs"/>
    <property type="match status" value="1"/>
</dbReference>
<accession>A0A1J5SAX4</accession>
<dbReference type="Gene3D" id="2.40.30.30">
    <property type="entry name" value="Riboflavin kinase-like"/>
    <property type="match status" value="1"/>
</dbReference>
<dbReference type="InterPro" id="IPR023468">
    <property type="entry name" value="Riboflavin_kinase"/>
</dbReference>
<dbReference type="GO" id="GO:0009231">
    <property type="term" value="P:riboflavin biosynthetic process"/>
    <property type="evidence" value="ECO:0007669"/>
    <property type="project" value="InterPro"/>
</dbReference>
<keyword evidence="14" id="KW-0067">ATP-binding</keyword>
<evidence type="ECO:0000313" key="17">
    <source>
        <dbReference type="EMBL" id="OIQ97373.1"/>
    </source>
</evidence>
<keyword evidence="7" id="KW-0285">Flavoprotein</keyword>
<dbReference type="SUPFAM" id="SSF82114">
    <property type="entry name" value="Riboflavin kinase-like"/>
    <property type="match status" value="1"/>
</dbReference>
<keyword evidence="10" id="KW-0548">Nucleotidyltransferase</keyword>
<keyword evidence="13" id="KW-0274">FAD</keyword>
<evidence type="ECO:0000256" key="9">
    <source>
        <dbReference type="ARBA" id="ARBA00022679"/>
    </source>
</evidence>
<organism evidence="17">
    <name type="scientific">mine drainage metagenome</name>
    <dbReference type="NCBI Taxonomy" id="410659"/>
    <lineage>
        <taxon>unclassified sequences</taxon>
        <taxon>metagenomes</taxon>
        <taxon>ecological metagenomes</taxon>
    </lineage>
</organism>
<keyword evidence="15" id="KW-0511">Multifunctional enzyme</keyword>
<dbReference type="NCBIfam" id="TIGR00125">
    <property type="entry name" value="cyt_tran_rel"/>
    <property type="match status" value="1"/>
</dbReference>
<name>A0A1J5SAX4_9ZZZZ</name>
<dbReference type="SUPFAM" id="SSF52374">
    <property type="entry name" value="Nucleotidylyl transferase"/>
    <property type="match status" value="1"/>
</dbReference>
<evidence type="ECO:0000256" key="5">
    <source>
        <dbReference type="ARBA" id="ARBA00012393"/>
    </source>
</evidence>
<evidence type="ECO:0000256" key="6">
    <source>
        <dbReference type="ARBA" id="ARBA00018483"/>
    </source>
</evidence>
<dbReference type="NCBIfam" id="TIGR00083">
    <property type="entry name" value="ribF"/>
    <property type="match status" value="1"/>
</dbReference>
<feature type="domain" description="Riboflavin kinase" evidence="16">
    <location>
        <begin position="183"/>
        <end position="325"/>
    </location>
</feature>
<sequence length="325" mass="36798">MKVYKELSTLPLFTNAVVTIGTFDGVHLGHKQIIEQLKERAAQIGGETVIITFHPHPRKIISSVPGDIKLLNTLDEKINLLASAGIDHLVVVPFNYLFANQTAEEYIKDFLWKYFKPDTIIIGYDHRFGKGREGDYHLMDQYASSLGFTVKEIPEQLINEIIVSSTKIRESLLNSDIDTANKFLGYDYFFEGIVIQGNKLGRTIGYPTANLHIESEEKLIPGNGVYAVMVDRSWQIGDSNGSAMNHTPSTMNSFQGMMNIGVRPTVDGKKRMIEVNIFDFDEDIYGQTLRVHVKHYIRGEVKFNGLDELKEQLLKDKVSAKEKLR</sequence>
<evidence type="ECO:0000256" key="11">
    <source>
        <dbReference type="ARBA" id="ARBA00022741"/>
    </source>
</evidence>
<dbReference type="NCBIfam" id="NF004160">
    <property type="entry name" value="PRK05627.1-3"/>
    <property type="match status" value="1"/>
</dbReference>
<evidence type="ECO:0000256" key="3">
    <source>
        <dbReference type="ARBA" id="ARBA00010214"/>
    </source>
</evidence>
<dbReference type="InterPro" id="IPR015864">
    <property type="entry name" value="FAD_synthase"/>
</dbReference>
<dbReference type="InterPro" id="IPR015865">
    <property type="entry name" value="Riboflavin_kinase_bac/euk"/>
</dbReference>
<evidence type="ECO:0000256" key="8">
    <source>
        <dbReference type="ARBA" id="ARBA00022643"/>
    </source>
</evidence>
<dbReference type="EC" id="2.7.7.2" evidence="5"/>
<dbReference type="FunFam" id="3.40.50.620:FF:000021">
    <property type="entry name" value="Riboflavin biosynthesis protein"/>
    <property type="match status" value="1"/>
</dbReference>
<dbReference type="Pfam" id="PF01687">
    <property type="entry name" value="Flavokinase"/>
    <property type="match status" value="1"/>
</dbReference>
<gene>
    <name evidence="17" type="primary">ribF_7</name>
    <name evidence="17" type="ORF">GALL_206330</name>
</gene>
<dbReference type="Pfam" id="PF06574">
    <property type="entry name" value="FAD_syn"/>
    <property type="match status" value="1"/>
</dbReference>
<dbReference type="GO" id="GO:0006747">
    <property type="term" value="P:FAD biosynthetic process"/>
    <property type="evidence" value="ECO:0007669"/>
    <property type="project" value="UniProtKB-UniPathway"/>
</dbReference>
<dbReference type="UniPathway" id="UPA00277">
    <property type="reaction ID" value="UER00407"/>
</dbReference>
<dbReference type="AlphaFoldDB" id="A0A1J5SAX4"/>
<dbReference type="InterPro" id="IPR014729">
    <property type="entry name" value="Rossmann-like_a/b/a_fold"/>
</dbReference>
<dbReference type="GO" id="GO:0003919">
    <property type="term" value="F:FMN adenylyltransferase activity"/>
    <property type="evidence" value="ECO:0007669"/>
    <property type="project" value="UniProtKB-EC"/>
</dbReference>
<dbReference type="CDD" id="cd02064">
    <property type="entry name" value="FAD_synthetase_N"/>
    <property type="match status" value="1"/>
</dbReference>
<evidence type="ECO:0000256" key="15">
    <source>
        <dbReference type="ARBA" id="ARBA00023268"/>
    </source>
</evidence>
<dbReference type="PANTHER" id="PTHR22749:SF6">
    <property type="entry name" value="RIBOFLAVIN KINASE"/>
    <property type="match status" value="1"/>
</dbReference>
<dbReference type="PIRSF" id="PIRSF004491">
    <property type="entry name" value="FAD_Synth"/>
    <property type="match status" value="1"/>
</dbReference>
<protein>
    <recommendedName>
        <fullName evidence="6">Bifunctional riboflavin kinase/FMN adenylyltransferase</fullName>
        <ecNumber evidence="4">2.7.1.26</ecNumber>
        <ecNumber evidence="5">2.7.7.2</ecNumber>
    </recommendedName>
</protein>
<dbReference type="GO" id="GO:0008531">
    <property type="term" value="F:riboflavin kinase activity"/>
    <property type="evidence" value="ECO:0007669"/>
    <property type="project" value="UniProtKB-EC"/>
</dbReference>
<evidence type="ECO:0000256" key="4">
    <source>
        <dbReference type="ARBA" id="ARBA00012105"/>
    </source>
</evidence>
<keyword evidence="12" id="KW-0418">Kinase</keyword>
<evidence type="ECO:0000256" key="10">
    <source>
        <dbReference type="ARBA" id="ARBA00022695"/>
    </source>
</evidence>
<evidence type="ECO:0000259" key="16">
    <source>
        <dbReference type="SMART" id="SM00904"/>
    </source>
</evidence>
<proteinExistence type="inferred from homology"/>
<comment type="pathway">
    <text evidence="1">Cofactor biosynthesis; FAD biosynthesis; FAD from FMN: step 1/1.</text>
</comment>
<dbReference type="EC" id="2.7.1.26" evidence="4"/>
<keyword evidence="11" id="KW-0547">Nucleotide-binding</keyword>